<sequence>MVLSLQRATHRTLHALATALADLDLTASEINALANLADGRARNVRALSADTGTRATTLTGVLDRLERRGLLTRELDPDDRRSFRLALTDSGRDVAARVRAAVSDLEARALAGLSPRQLSGYHAVVAALQEVS</sequence>
<dbReference type="GO" id="GO:0003677">
    <property type="term" value="F:DNA binding"/>
    <property type="evidence" value="ECO:0007669"/>
    <property type="project" value="UniProtKB-KW"/>
</dbReference>
<dbReference type="GO" id="GO:0006950">
    <property type="term" value="P:response to stress"/>
    <property type="evidence" value="ECO:0007669"/>
    <property type="project" value="TreeGrafter"/>
</dbReference>
<keyword evidence="1" id="KW-0805">Transcription regulation</keyword>
<proteinExistence type="predicted"/>
<feature type="domain" description="HTH marR-type" evidence="4">
    <location>
        <begin position="1"/>
        <end position="130"/>
    </location>
</feature>
<dbReference type="SMART" id="SM00347">
    <property type="entry name" value="HTH_MARR"/>
    <property type="match status" value="1"/>
</dbReference>
<dbReference type="Gene3D" id="1.10.10.10">
    <property type="entry name" value="Winged helix-like DNA-binding domain superfamily/Winged helix DNA-binding domain"/>
    <property type="match status" value="1"/>
</dbReference>
<evidence type="ECO:0000256" key="1">
    <source>
        <dbReference type="ARBA" id="ARBA00023015"/>
    </source>
</evidence>
<organism evidence="5 6">
    <name type="scientific">Planotetraspora kaengkrachanensis</name>
    <dbReference type="NCBI Taxonomy" id="575193"/>
    <lineage>
        <taxon>Bacteria</taxon>
        <taxon>Bacillati</taxon>
        <taxon>Actinomycetota</taxon>
        <taxon>Actinomycetes</taxon>
        <taxon>Streptosporangiales</taxon>
        <taxon>Streptosporangiaceae</taxon>
        <taxon>Planotetraspora</taxon>
    </lineage>
</organism>
<dbReference type="InterPro" id="IPR036390">
    <property type="entry name" value="WH_DNA-bd_sf"/>
</dbReference>
<keyword evidence="2" id="KW-0238">DNA-binding</keyword>
<evidence type="ECO:0000256" key="3">
    <source>
        <dbReference type="ARBA" id="ARBA00023163"/>
    </source>
</evidence>
<evidence type="ECO:0000256" key="2">
    <source>
        <dbReference type="ARBA" id="ARBA00023125"/>
    </source>
</evidence>
<gene>
    <name evidence="5" type="ORF">Pka01_67540</name>
</gene>
<reference evidence="5 6" key="1">
    <citation type="submission" date="2021-01" db="EMBL/GenBank/DDBJ databases">
        <title>Whole genome shotgun sequence of Planotetraspora kaengkrachanensis NBRC 104272.</title>
        <authorList>
            <person name="Komaki H."/>
            <person name="Tamura T."/>
        </authorList>
    </citation>
    <scope>NUCLEOTIDE SEQUENCE [LARGE SCALE GENOMIC DNA]</scope>
    <source>
        <strain evidence="5 6">NBRC 104272</strain>
    </source>
</reference>
<dbReference type="Pfam" id="PF01047">
    <property type="entry name" value="MarR"/>
    <property type="match status" value="1"/>
</dbReference>
<evidence type="ECO:0000313" key="6">
    <source>
        <dbReference type="Proteomes" id="UP000630097"/>
    </source>
</evidence>
<dbReference type="InterPro" id="IPR039422">
    <property type="entry name" value="MarR/SlyA-like"/>
</dbReference>
<evidence type="ECO:0000259" key="4">
    <source>
        <dbReference type="PROSITE" id="PS50995"/>
    </source>
</evidence>
<dbReference type="InterPro" id="IPR036388">
    <property type="entry name" value="WH-like_DNA-bd_sf"/>
</dbReference>
<dbReference type="PRINTS" id="PR00598">
    <property type="entry name" value="HTHMARR"/>
</dbReference>
<dbReference type="EMBL" id="BONV01000042">
    <property type="protein sequence ID" value="GIG83627.1"/>
    <property type="molecule type" value="Genomic_DNA"/>
</dbReference>
<keyword evidence="6" id="KW-1185">Reference proteome</keyword>
<accession>A0A8J3PYV0</accession>
<dbReference type="AlphaFoldDB" id="A0A8J3PYV0"/>
<dbReference type="Proteomes" id="UP000630097">
    <property type="component" value="Unassembled WGS sequence"/>
</dbReference>
<dbReference type="PROSITE" id="PS50995">
    <property type="entry name" value="HTH_MARR_2"/>
    <property type="match status" value="1"/>
</dbReference>
<evidence type="ECO:0000313" key="5">
    <source>
        <dbReference type="EMBL" id="GIG83627.1"/>
    </source>
</evidence>
<dbReference type="GO" id="GO:0003700">
    <property type="term" value="F:DNA-binding transcription factor activity"/>
    <property type="evidence" value="ECO:0007669"/>
    <property type="project" value="InterPro"/>
</dbReference>
<name>A0A8J3PYV0_9ACTN</name>
<dbReference type="PANTHER" id="PTHR33164">
    <property type="entry name" value="TRANSCRIPTIONAL REGULATOR, MARR FAMILY"/>
    <property type="match status" value="1"/>
</dbReference>
<dbReference type="PANTHER" id="PTHR33164:SF43">
    <property type="entry name" value="HTH-TYPE TRANSCRIPTIONAL REPRESSOR YETL"/>
    <property type="match status" value="1"/>
</dbReference>
<protein>
    <recommendedName>
        <fullName evidence="4">HTH marR-type domain-containing protein</fullName>
    </recommendedName>
</protein>
<dbReference type="InterPro" id="IPR000835">
    <property type="entry name" value="HTH_MarR-typ"/>
</dbReference>
<dbReference type="PROSITE" id="PS01117">
    <property type="entry name" value="HTH_MARR_1"/>
    <property type="match status" value="1"/>
</dbReference>
<comment type="caution">
    <text evidence="5">The sequence shown here is derived from an EMBL/GenBank/DDBJ whole genome shotgun (WGS) entry which is preliminary data.</text>
</comment>
<dbReference type="SUPFAM" id="SSF46785">
    <property type="entry name" value="Winged helix' DNA-binding domain"/>
    <property type="match status" value="1"/>
</dbReference>
<dbReference type="InterPro" id="IPR023187">
    <property type="entry name" value="Tscrpt_reg_MarR-type_CS"/>
</dbReference>
<keyword evidence="3" id="KW-0804">Transcription</keyword>